<feature type="region of interest" description="Disordered" evidence="1">
    <location>
        <begin position="339"/>
        <end position="385"/>
    </location>
</feature>
<dbReference type="InterPro" id="IPR011009">
    <property type="entry name" value="Kinase-like_dom_sf"/>
</dbReference>
<evidence type="ECO:0000259" key="2">
    <source>
        <dbReference type="PROSITE" id="PS50011"/>
    </source>
</evidence>
<keyword evidence="4" id="KW-1185">Reference proteome</keyword>
<gene>
    <name evidence="3" type="primary">BQ5605_C010g06093</name>
    <name evidence="3" type="ORF">BQ5605_C010G06093</name>
</gene>
<dbReference type="SUPFAM" id="SSF56112">
    <property type="entry name" value="Protein kinase-like (PK-like)"/>
    <property type="match status" value="1"/>
</dbReference>
<dbReference type="Proteomes" id="UP000249464">
    <property type="component" value="Unassembled WGS sequence"/>
</dbReference>
<evidence type="ECO:0000313" key="4">
    <source>
        <dbReference type="Proteomes" id="UP000249464"/>
    </source>
</evidence>
<protein>
    <submittedName>
        <fullName evidence="3">BQ5605_C010g06093 protein</fullName>
    </submittedName>
</protein>
<dbReference type="GO" id="GO:0005524">
    <property type="term" value="F:ATP binding"/>
    <property type="evidence" value="ECO:0007669"/>
    <property type="project" value="InterPro"/>
</dbReference>
<accession>A0A2X0LQK9</accession>
<feature type="region of interest" description="Disordered" evidence="1">
    <location>
        <begin position="518"/>
        <end position="561"/>
    </location>
</feature>
<organism evidence="3 4">
    <name type="scientific">Microbotryum silenes-dioicae</name>
    <dbReference type="NCBI Taxonomy" id="796604"/>
    <lineage>
        <taxon>Eukaryota</taxon>
        <taxon>Fungi</taxon>
        <taxon>Dikarya</taxon>
        <taxon>Basidiomycota</taxon>
        <taxon>Pucciniomycotina</taxon>
        <taxon>Microbotryomycetes</taxon>
        <taxon>Microbotryales</taxon>
        <taxon>Microbotryaceae</taxon>
        <taxon>Microbotryum</taxon>
    </lineage>
</organism>
<evidence type="ECO:0000313" key="3">
    <source>
        <dbReference type="EMBL" id="SGY14183.1"/>
    </source>
</evidence>
<evidence type="ECO:0000256" key="1">
    <source>
        <dbReference type="SAM" id="MobiDB-lite"/>
    </source>
</evidence>
<dbReference type="EMBL" id="FQNC01000012">
    <property type="protein sequence ID" value="SGY14183.1"/>
    <property type="molecule type" value="Genomic_DNA"/>
</dbReference>
<dbReference type="PROSITE" id="PS50011">
    <property type="entry name" value="PROTEIN_KINASE_DOM"/>
    <property type="match status" value="1"/>
</dbReference>
<feature type="compositionally biased region" description="Low complexity" evidence="1">
    <location>
        <begin position="518"/>
        <end position="553"/>
    </location>
</feature>
<feature type="domain" description="Protein kinase" evidence="2">
    <location>
        <begin position="492"/>
        <end position="709"/>
    </location>
</feature>
<name>A0A2X0LQK9_9BASI</name>
<reference evidence="3 4" key="1">
    <citation type="submission" date="2016-11" db="EMBL/GenBank/DDBJ databases">
        <authorList>
            <person name="Jaros S."/>
            <person name="Januszkiewicz K."/>
            <person name="Wedrychowicz H."/>
        </authorList>
    </citation>
    <scope>NUCLEOTIDE SEQUENCE [LARGE SCALE GENOMIC DNA]</scope>
</reference>
<dbReference type="AlphaFoldDB" id="A0A2X0LQK9"/>
<dbReference type="GO" id="GO:0004672">
    <property type="term" value="F:protein kinase activity"/>
    <property type="evidence" value="ECO:0007669"/>
    <property type="project" value="InterPro"/>
</dbReference>
<feature type="compositionally biased region" description="Polar residues" evidence="1">
    <location>
        <begin position="351"/>
        <end position="373"/>
    </location>
</feature>
<dbReference type="InterPro" id="IPR000719">
    <property type="entry name" value="Prot_kinase_dom"/>
</dbReference>
<sequence length="709" mass="77354">MATFNDLLSFVFPSTTFMVDTRAEPEEPPPLTRRGPGEHVPPGLDLISACHDSSLIDRILSGLGRGFDKSGGRDSVLPLLTSSYIKREVSQRGRVINSVGAGLRQLSRMTMGVIDFMTESIAHEPVVMMESETDKEYASHSVPSRKFYVKRSQPGPEDDKVKFSPVVMQGYMASHLKFHYEGSPTVRGVFRPGLGANVLDIRVVTATGELVRLQGARAIAAKVGLIPMRERAERIASALQACSSDKCRFGIIGALPYFVVTELVVIDGEWHLLISDLCSAVVEPEHSTVKSRSLMGVLLGIFMNDFDDYRVEGHSSEVKQRIRDHVKHLDALNVVNEVQSTDDVPPRDSMLDNSPPAQTNTAPSDEAAASTSIRRPDDTSDSSEELEAFVNQGNQTVMARHCPKQAIVCDVKELPDSRMVAIPIELEVDTAPALSPQQPPAKKIRLDSDAHRPKLTEALSLAIQELFSPDAFFSKAEGTFSSPLASTLTSRLNLVRRVGRGASSSVWQAEWLHHSAGSACPSASASTRERSFTTSASSSMPTPSSETTPNTSPQLPLDVMSTPYPPPAPYLPLAMSGRFGPSSKGVGRGRLAAKVVWEEYSPSIAREYFVYTSIVPLLSSQAQEYFSAFHGLYRSGNEGQTYILVMEDAGSPITHKQLEADAELKAKVDFALNLIADEGLHHNDEGARNVLLRPDGRICLIDWGEAQVR</sequence>
<proteinExistence type="predicted"/>